<evidence type="ECO:0000256" key="1">
    <source>
        <dbReference type="SAM" id="MobiDB-lite"/>
    </source>
</evidence>
<evidence type="ECO:0000313" key="2">
    <source>
        <dbReference type="EMBL" id="VWQ27238.1"/>
    </source>
</evidence>
<feature type="region of interest" description="Disordered" evidence="1">
    <location>
        <begin position="216"/>
        <end position="236"/>
    </location>
</feature>
<feature type="region of interest" description="Disordered" evidence="1">
    <location>
        <begin position="158"/>
        <end position="187"/>
    </location>
</feature>
<dbReference type="AlphaFoldDB" id="A0A8U0KU08"/>
<comment type="caution">
    <text evidence="2">The sequence shown here is derived from an EMBL/GenBank/DDBJ whole genome shotgun (WGS) entry which is preliminary data.</text>
</comment>
<dbReference type="Proteomes" id="UP000494270">
    <property type="component" value="Unassembled WGS sequence"/>
</dbReference>
<gene>
    <name evidence="2" type="ORF">BIFLH665_00335</name>
</gene>
<feature type="non-terminal residue" evidence="2">
    <location>
        <position position="1"/>
    </location>
</feature>
<organism evidence="2 3">
    <name type="scientific">Bifidobacterium longum subsp. infantis</name>
    <dbReference type="NCBI Taxonomy" id="1682"/>
    <lineage>
        <taxon>Bacteria</taxon>
        <taxon>Bacillati</taxon>
        <taxon>Actinomycetota</taxon>
        <taxon>Actinomycetes</taxon>
        <taxon>Bifidobacteriales</taxon>
        <taxon>Bifidobacteriaceae</taxon>
        <taxon>Bifidobacterium</taxon>
    </lineage>
</organism>
<name>A0A8U0KU08_BIFLI</name>
<accession>A0A8U0KU08</accession>
<protein>
    <submittedName>
        <fullName evidence="2">Uncharacterized protein</fullName>
    </submittedName>
</protein>
<proteinExistence type="predicted"/>
<feature type="compositionally biased region" description="Basic and acidic residues" evidence="1">
    <location>
        <begin position="27"/>
        <end position="56"/>
    </location>
</feature>
<dbReference type="EMBL" id="CABWKE010000001">
    <property type="protein sequence ID" value="VWQ27238.1"/>
    <property type="molecule type" value="Genomic_DNA"/>
</dbReference>
<reference evidence="2 3" key="1">
    <citation type="submission" date="2019-10" db="EMBL/GenBank/DDBJ databases">
        <authorList>
            <consortium name="Melissa Lawson"/>
            <person name="O'neill I."/>
        </authorList>
    </citation>
    <scope>NUCLEOTIDE SEQUENCE [LARGE SCALE GENOMIC DNA]</scope>
    <source>
        <strain evidence="2">LH_665</strain>
    </source>
</reference>
<sequence>VRGRVVHESCGQRGVDDAPCEAGNQHQGEHQRHVLRQRSGDETDADDHFGDGHRQALGDLGDLVEQHAGEDGGDDEEAEDQCGERCGTDAFIDHVAGELDGHDVVKHGDHQEDERQPQHLPVRRLLLRGALVDDVALIVDERAANAEVIELLRNEHAHEHHGDEQQEEDEVRGLPVDGDQQTGDEQQHDIAKIADRLSPSKQLALHIAVIQVGDVRHTQGDEQRRPEAEEHTRYENRPIVREERRNHACDGGYEESRHRDFLPADGIGEYAGQCRADHRADRRHRGQQLDVRRGIVGERLLHRRYGTADCIAGGHQQRHRQDADHQGLGFQRFANI</sequence>
<evidence type="ECO:0000313" key="3">
    <source>
        <dbReference type="Proteomes" id="UP000494270"/>
    </source>
</evidence>
<feature type="region of interest" description="Disordered" evidence="1">
    <location>
        <begin position="1"/>
        <end position="56"/>
    </location>
</feature>